<sequence>MASQPATLAPWQQRQPDGAWSRPLVGPERMFDEWLEVVGWTEWIGAIIFSSSSSSVDHTSKTHVEAWFKRALTRLCLERPSLLATIERGQGSSASSKDRAFVYNPLANDDDLSRRIDRRMAVVHTERSVKDGLKAVTDDFYLKPENRISIELGDHLVHFSFVVSSEEPRKFGLAIRNNHSLVDFWGGMAIFDSILDKLAADSGEASALSFKEASTSSLHPCYLDILQEPLGSNTFDASMVEKAQYLLGSNLQNITFCPISQGPTNNPPNTDHSVRRQVYSEETTKKIMQICKANGVTVTALLTAIQTLALLKAFPPPDPSRTSAAPICVSNRLRQTALAHEKRDSDANPLAQLARKAADIGPIMSTTFLVSPFDAGPFLGLDATKDEWKESVWKVAQNVHKATTQATSSNISEHLEWTQGPASFGAVAGVLEAVKGGHAPTPPGMFTPLSSAGLLDGVHLQGSYGAKGENGTPTLKLDDFSFYSRVNNLFGPQTWVWTALGKLNLILVLPDPRVCTADNLEWWDDYNDMITKIAADTV</sequence>
<gene>
    <name evidence="1" type="ORF">NM208_g7963</name>
</gene>
<reference evidence="1" key="1">
    <citation type="submission" date="2022-08" db="EMBL/GenBank/DDBJ databases">
        <title>Genome Sequence of Fusarium decemcellulare.</title>
        <authorList>
            <person name="Buettner E."/>
        </authorList>
    </citation>
    <scope>NUCLEOTIDE SEQUENCE</scope>
    <source>
        <strain evidence="1">Babe19</strain>
    </source>
</reference>
<organism evidence="1 2">
    <name type="scientific">Fusarium decemcellulare</name>
    <dbReference type="NCBI Taxonomy" id="57161"/>
    <lineage>
        <taxon>Eukaryota</taxon>
        <taxon>Fungi</taxon>
        <taxon>Dikarya</taxon>
        <taxon>Ascomycota</taxon>
        <taxon>Pezizomycotina</taxon>
        <taxon>Sordariomycetes</taxon>
        <taxon>Hypocreomycetidae</taxon>
        <taxon>Hypocreales</taxon>
        <taxon>Nectriaceae</taxon>
        <taxon>Fusarium</taxon>
        <taxon>Fusarium decemcellulare species complex</taxon>
    </lineage>
</organism>
<dbReference type="Proteomes" id="UP001148629">
    <property type="component" value="Unassembled WGS sequence"/>
</dbReference>
<accession>A0ACC1S751</accession>
<dbReference type="EMBL" id="JANRMS010000864">
    <property type="protein sequence ID" value="KAJ3533486.1"/>
    <property type="molecule type" value="Genomic_DNA"/>
</dbReference>
<protein>
    <submittedName>
        <fullName evidence="1">Uncharacterized protein</fullName>
    </submittedName>
</protein>
<name>A0ACC1S751_9HYPO</name>
<comment type="caution">
    <text evidence="1">The sequence shown here is derived from an EMBL/GenBank/DDBJ whole genome shotgun (WGS) entry which is preliminary data.</text>
</comment>
<evidence type="ECO:0000313" key="1">
    <source>
        <dbReference type="EMBL" id="KAJ3533486.1"/>
    </source>
</evidence>
<proteinExistence type="predicted"/>
<evidence type="ECO:0000313" key="2">
    <source>
        <dbReference type="Proteomes" id="UP001148629"/>
    </source>
</evidence>
<keyword evidence="2" id="KW-1185">Reference proteome</keyword>